<feature type="region of interest" description="Disordered" evidence="1">
    <location>
        <begin position="1"/>
        <end position="28"/>
    </location>
</feature>
<sequence length="205" mass="21889">MSSGAMTFGGGSTDVRASSGGPRRQGSQVVVLRSNDVKRRSGGGEGLKWWFGEDESLKWWFGGATTSGGGPTEPQVVSGEGEGLKWWSSGVMTSGECPTEGIVLARSRCFRPISGGALFASSAFSRCPLGRLGLRPSHSLAFLRGFQPLERTKPRCLGTPLGRLPSRPGGVFRYAEVSLRLFCPPVGLLFSLVGFVRDVIFLQAF</sequence>
<gene>
    <name evidence="2" type="ORF">KFK09_005023</name>
</gene>
<reference evidence="2" key="1">
    <citation type="journal article" date="2022" name="Front. Genet.">
        <title>Chromosome-Scale Assembly of the Dendrobium nobile Genome Provides Insights Into the Molecular Mechanism of the Biosynthesis of the Medicinal Active Ingredient of Dendrobium.</title>
        <authorList>
            <person name="Xu Q."/>
            <person name="Niu S.-C."/>
            <person name="Li K.-L."/>
            <person name="Zheng P.-J."/>
            <person name="Zhang X.-J."/>
            <person name="Jia Y."/>
            <person name="Liu Y."/>
            <person name="Niu Y.-X."/>
            <person name="Yu L.-H."/>
            <person name="Chen D.-F."/>
            <person name="Zhang G.-Q."/>
        </authorList>
    </citation>
    <scope>NUCLEOTIDE SEQUENCE</scope>
    <source>
        <tissue evidence="2">Leaf</tissue>
    </source>
</reference>
<dbReference type="Proteomes" id="UP000829196">
    <property type="component" value="Unassembled WGS sequence"/>
</dbReference>
<proteinExistence type="predicted"/>
<protein>
    <submittedName>
        <fullName evidence="2">Uncharacterized protein</fullName>
    </submittedName>
</protein>
<dbReference type="AlphaFoldDB" id="A0A8T3BY00"/>
<evidence type="ECO:0000313" key="2">
    <source>
        <dbReference type="EMBL" id="KAI0522638.1"/>
    </source>
</evidence>
<name>A0A8T3BY00_DENNO</name>
<organism evidence="2 3">
    <name type="scientific">Dendrobium nobile</name>
    <name type="common">Orchid</name>
    <dbReference type="NCBI Taxonomy" id="94219"/>
    <lineage>
        <taxon>Eukaryota</taxon>
        <taxon>Viridiplantae</taxon>
        <taxon>Streptophyta</taxon>
        <taxon>Embryophyta</taxon>
        <taxon>Tracheophyta</taxon>
        <taxon>Spermatophyta</taxon>
        <taxon>Magnoliopsida</taxon>
        <taxon>Liliopsida</taxon>
        <taxon>Asparagales</taxon>
        <taxon>Orchidaceae</taxon>
        <taxon>Epidendroideae</taxon>
        <taxon>Malaxideae</taxon>
        <taxon>Dendrobiinae</taxon>
        <taxon>Dendrobium</taxon>
    </lineage>
</organism>
<accession>A0A8T3BY00</accession>
<keyword evidence="3" id="KW-1185">Reference proteome</keyword>
<comment type="caution">
    <text evidence="2">The sequence shown here is derived from an EMBL/GenBank/DDBJ whole genome shotgun (WGS) entry which is preliminary data.</text>
</comment>
<evidence type="ECO:0000256" key="1">
    <source>
        <dbReference type="SAM" id="MobiDB-lite"/>
    </source>
</evidence>
<evidence type="ECO:0000313" key="3">
    <source>
        <dbReference type="Proteomes" id="UP000829196"/>
    </source>
</evidence>
<dbReference type="EMBL" id="JAGYWB010000005">
    <property type="protein sequence ID" value="KAI0522638.1"/>
    <property type="molecule type" value="Genomic_DNA"/>
</dbReference>